<evidence type="ECO:0000313" key="5">
    <source>
        <dbReference type="Proteomes" id="UP000614200"/>
    </source>
</evidence>
<dbReference type="EMBL" id="JADKNH010000007">
    <property type="protein sequence ID" value="MBF4694101.1"/>
    <property type="molecule type" value="Genomic_DNA"/>
</dbReference>
<accession>A0ABR9ZUS4</accession>
<dbReference type="CDD" id="cd00077">
    <property type="entry name" value="HDc"/>
    <property type="match status" value="1"/>
</dbReference>
<dbReference type="Gene3D" id="1.10.3210.10">
    <property type="entry name" value="Hypothetical protein af1432"/>
    <property type="match status" value="1"/>
</dbReference>
<dbReference type="PROSITE" id="PS51832">
    <property type="entry name" value="HD_GYP"/>
    <property type="match status" value="1"/>
</dbReference>
<dbReference type="InterPro" id="IPR037522">
    <property type="entry name" value="HD_GYP_dom"/>
</dbReference>
<feature type="transmembrane region" description="Helical" evidence="1">
    <location>
        <begin position="267"/>
        <end position="289"/>
    </location>
</feature>
<reference evidence="4 5" key="1">
    <citation type="submission" date="2020-11" db="EMBL/GenBank/DDBJ databases">
        <title>Fusibacter basophilias sp. nov.</title>
        <authorList>
            <person name="Qiu D."/>
        </authorList>
    </citation>
    <scope>NUCLEOTIDE SEQUENCE [LARGE SCALE GENOMIC DNA]</scope>
    <source>
        <strain evidence="4 5">Q10-2</strain>
    </source>
</reference>
<keyword evidence="5" id="KW-1185">Reference proteome</keyword>
<protein>
    <submittedName>
        <fullName evidence="4">HD domain-containing protein</fullName>
    </submittedName>
</protein>
<feature type="domain" description="HD-GYP" evidence="3">
    <location>
        <begin position="351"/>
        <end position="546"/>
    </location>
</feature>
<feature type="domain" description="HD" evidence="2">
    <location>
        <begin position="373"/>
        <end position="495"/>
    </location>
</feature>
<evidence type="ECO:0000259" key="2">
    <source>
        <dbReference type="PROSITE" id="PS51831"/>
    </source>
</evidence>
<name>A0ABR9ZUS4_9FIRM</name>
<sequence>MRNTKLKTHLLIHIFLYVVIFMTIVMGIVALFVRNSLTNMAFDKTDDTLRILELQLNHAMDHPTNELDLYATMFSEEKENFESNIATILKDESYIERLDILSEDGIIEATIPSNASAVGFDMSSSNVYKKIHTSENYRVYGEMTVDPFLEHSTMFIARKIEDKYMIGYLNLEAFQSILQKITVNDGYITVSDENGTYIGHSNNDLVEQRSVDTNVAKIIEGDLLSRSKVNYLGDVCILQYRKLQDYNWYIMYYQFNDTIVKPVTRTVMTMAFFSILSIPIIMFFILRIVRRVDTSLEHLVLTTGDIAEGHYKVAHGDFHYEEFNRVFQSVSEMSIQVEEREEEISALNDELETNYYTMAVLLAKAIEAKDHYTGNHCERVRDFAMILGQGYNLSKIELRELKFGATLHDIGKIGIPEMILNKMGKLTDEEFEIIKGHSQGGYEIIKGMPTMHLAKLTILHHHENYDGTGYPHGLAGHEIPLLARIVSIADAFDAMISERPYRNQVMSRNQAFEELKQNAGIQFDPELVELFIELIRDTPIEGSIKI</sequence>
<organism evidence="4 5">
    <name type="scientific">Fusibacter ferrireducens</name>
    <dbReference type="NCBI Taxonomy" id="2785058"/>
    <lineage>
        <taxon>Bacteria</taxon>
        <taxon>Bacillati</taxon>
        <taxon>Bacillota</taxon>
        <taxon>Clostridia</taxon>
        <taxon>Eubacteriales</taxon>
        <taxon>Eubacteriales Family XII. Incertae Sedis</taxon>
        <taxon>Fusibacter</taxon>
    </lineage>
</organism>
<dbReference type="RefSeq" id="WP_194702333.1">
    <property type="nucleotide sequence ID" value="NZ_JADKNH010000007.1"/>
</dbReference>
<dbReference type="Pfam" id="PF13487">
    <property type="entry name" value="HD_5"/>
    <property type="match status" value="1"/>
</dbReference>
<dbReference type="InterPro" id="IPR003607">
    <property type="entry name" value="HD/PDEase_dom"/>
</dbReference>
<dbReference type="SUPFAM" id="SSF109604">
    <property type="entry name" value="HD-domain/PDEase-like"/>
    <property type="match status" value="1"/>
</dbReference>
<dbReference type="PANTHER" id="PTHR45228:SF4">
    <property type="entry name" value="LIPOPROTEIN"/>
    <property type="match status" value="1"/>
</dbReference>
<dbReference type="PROSITE" id="PS51831">
    <property type="entry name" value="HD"/>
    <property type="match status" value="1"/>
</dbReference>
<dbReference type="SMART" id="SM00471">
    <property type="entry name" value="HDc"/>
    <property type="match status" value="1"/>
</dbReference>
<dbReference type="CDD" id="cd18774">
    <property type="entry name" value="PDC2_HK_sensor"/>
    <property type="match status" value="1"/>
</dbReference>
<dbReference type="InterPro" id="IPR052020">
    <property type="entry name" value="Cyclic_di-GMP/3'3'-cGAMP_PDE"/>
</dbReference>
<keyword evidence="1" id="KW-0812">Transmembrane</keyword>
<gene>
    <name evidence="4" type="ORF">ISU02_13350</name>
</gene>
<dbReference type="Gene3D" id="3.30.450.20">
    <property type="entry name" value="PAS domain"/>
    <property type="match status" value="1"/>
</dbReference>
<evidence type="ECO:0000256" key="1">
    <source>
        <dbReference type="SAM" id="Phobius"/>
    </source>
</evidence>
<proteinExistence type="predicted"/>
<dbReference type="InterPro" id="IPR006674">
    <property type="entry name" value="HD_domain"/>
</dbReference>
<keyword evidence="1" id="KW-0472">Membrane</keyword>
<dbReference type="PANTHER" id="PTHR45228">
    <property type="entry name" value="CYCLIC DI-GMP PHOSPHODIESTERASE TM_0186-RELATED"/>
    <property type="match status" value="1"/>
</dbReference>
<evidence type="ECO:0000259" key="3">
    <source>
        <dbReference type="PROSITE" id="PS51832"/>
    </source>
</evidence>
<feature type="transmembrane region" description="Helical" evidence="1">
    <location>
        <begin position="12"/>
        <end position="33"/>
    </location>
</feature>
<dbReference type="Proteomes" id="UP000614200">
    <property type="component" value="Unassembled WGS sequence"/>
</dbReference>
<comment type="caution">
    <text evidence="4">The sequence shown here is derived from an EMBL/GenBank/DDBJ whole genome shotgun (WGS) entry which is preliminary data.</text>
</comment>
<evidence type="ECO:0000313" key="4">
    <source>
        <dbReference type="EMBL" id="MBF4694101.1"/>
    </source>
</evidence>
<keyword evidence="1" id="KW-1133">Transmembrane helix</keyword>